<keyword evidence="8" id="KW-1185">Reference proteome</keyword>
<evidence type="ECO:0000256" key="5">
    <source>
        <dbReference type="SAM" id="Phobius"/>
    </source>
</evidence>
<dbReference type="SUPFAM" id="SSF103481">
    <property type="entry name" value="Multidrug resistance efflux transporter EmrE"/>
    <property type="match status" value="2"/>
</dbReference>
<evidence type="ECO:0000256" key="1">
    <source>
        <dbReference type="ARBA" id="ARBA00004141"/>
    </source>
</evidence>
<proteinExistence type="predicted"/>
<dbReference type="InterPro" id="IPR037185">
    <property type="entry name" value="EmrE-like"/>
</dbReference>
<keyword evidence="4 5" id="KW-0472">Membrane</keyword>
<feature type="transmembrane region" description="Helical" evidence="5">
    <location>
        <begin position="295"/>
        <end position="314"/>
    </location>
</feature>
<comment type="subcellular location">
    <subcellularLocation>
        <location evidence="1">Membrane</location>
        <topology evidence="1">Multi-pass membrane protein</topology>
    </subcellularLocation>
</comment>
<feature type="domain" description="EamA" evidence="6">
    <location>
        <begin position="207"/>
        <end position="333"/>
    </location>
</feature>
<evidence type="ECO:0000313" key="8">
    <source>
        <dbReference type="Proteomes" id="UP000019132"/>
    </source>
</evidence>
<dbReference type="AlphaFoldDB" id="K3X107"/>
<evidence type="ECO:0000313" key="7">
    <source>
        <dbReference type="EnsemblProtists" id="PYU1_T010906"/>
    </source>
</evidence>
<dbReference type="EMBL" id="GL376590">
    <property type="status" value="NOT_ANNOTATED_CDS"/>
    <property type="molecule type" value="Genomic_DNA"/>
</dbReference>
<organism evidence="7 8">
    <name type="scientific">Globisporangium ultimum (strain ATCC 200006 / CBS 805.95 / DAOM BR144)</name>
    <name type="common">Pythium ultimum</name>
    <dbReference type="NCBI Taxonomy" id="431595"/>
    <lineage>
        <taxon>Eukaryota</taxon>
        <taxon>Sar</taxon>
        <taxon>Stramenopiles</taxon>
        <taxon>Oomycota</taxon>
        <taxon>Peronosporomycetes</taxon>
        <taxon>Pythiales</taxon>
        <taxon>Pythiaceae</taxon>
        <taxon>Globisporangium</taxon>
    </lineage>
</organism>
<dbReference type="InParanoid" id="K3X107"/>
<dbReference type="HOGENOM" id="CLU_032828_1_1_1"/>
<evidence type="ECO:0000256" key="3">
    <source>
        <dbReference type="ARBA" id="ARBA00022989"/>
    </source>
</evidence>
<dbReference type="OMA" id="ASQIIVW"/>
<dbReference type="InterPro" id="IPR000620">
    <property type="entry name" value="EamA_dom"/>
</dbReference>
<dbReference type="eggNOG" id="KOG4510">
    <property type="taxonomic scope" value="Eukaryota"/>
</dbReference>
<accession>K3X107</accession>
<dbReference type="PANTHER" id="PTHR22911:SF6">
    <property type="entry name" value="SOLUTE CARRIER FAMILY 35 MEMBER G1"/>
    <property type="match status" value="1"/>
</dbReference>
<evidence type="ECO:0000256" key="2">
    <source>
        <dbReference type="ARBA" id="ARBA00022692"/>
    </source>
</evidence>
<feature type="transmembrane region" description="Helical" evidence="5">
    <location>
        <begin position="168"/>
        <end position="190"/>
    </location>
</feature>
<evidence type="ECO:0000256" key="4">
    <source>
        <dbReference type="ARBA" id="ARBA00023136"/>
    </source>
</evidence>
<feature type="transmembrane region" description="Helical" evidence="5">
    <location>
        <begin position="48"/>
        <end position="68"/>
    </location>
</feature>
<feature type="transmembrane region" description="Helical" evidence="5">
    <location>
        <begin position="140"/>
        <end position="161"/>
    </location>
</feature>
<dbReference type="VEuPathDB" id="FungiDB:PYU1_G010883"/>
<feature type="transmembrane region" description="Helical" evidence="5">
    <location>
        <begin position="265"/>
        <end position="283"/>
    </location>
</feature>
<keyword evidence="2 5" id="KW-0812">Transmembrane</keyword>
<feature type="transmembrane region" description="Helical" evidence="5">
    <location>
        <begin position="233"/>
        <end position="253"/>
    </location>
</feature>
<dbReference type="EnsemblProtists" id="PYU1_T010906">
    <property type="protein sequence ID" value="PYU1_T010906"/>
    <property type="gene ID" value="PYU1_G010883"/>
</dbReference>
<feature type="transmembrane region" description="Helical" evidence="5">
    <location>
        <begin position="320"/>
        <end position="340"/>
    </location>
</feature>
<dbReference type="Proteomes" id="UP000019132">
    <property type="component" value="Unassembled WGS sequence"/>
</dbReference>
<dbReference type="GO" id="GO:0016020">
    <property type="term" value="C:membrane"/>
    <property type="evidence" value="ECO:0007669"/>
    <property type="project" value="UniProtKB-SubCell"/>
</dbReference>
<sequence>MPLMVVMTPSAASSTSFDEPMSPIVKASSSSLLSFPLTLEDSSPPPRLSAFMGLIYVAMSAVCFSLVSTCVKYATFYMTSMEFIFWRSIVALAMNYIAIRKRGESLTIEPTNHWRLFLQCLFGFASVAFGFYAFSQMVLADASVIIFTSPVVTFFLGACLLKEKVDSVSFSCAVISLAGLVFVLRPTFLFGSTSGAMDAAGVSTWVAMVCAIAAAVSQALLYTCVRTLQGIHFLAIVHYFMLFSIFVSGLWIVFSQKHIFVDFTFWLWMVILASGLWTFLGQITLTKGFQLEKAGVASVMRYLDVVCVFIWDSLLLHERVSGTTIFGAVIICSCAGVIALRKASE</sequence>
<feature type="transmembrane region" description="Helical" evidence="5">
    <location>
        <begin position="116"/>
        <end position="134"/>
    </location>
</feature>
<evidence type="ECO:0000259" key="6">
    <source>
        <dbReference type="Pfam" id="PF00892"/>
    </source>
</evidence>
<protein>
    <recommendedName>
        <fullName evidence="6">EamA domain-containing protein</fullName>
    </recommendedName>
</protein>
<reference evidence="8" key="1">
    <citation type="journal article" date="2010" name="Genome Biol.">
        <title>Genome sequence of the necrotrophic plant pathogen Pythium ultimum reveals original pathogenicity mechanisms and effector repertoire.</title>
        <authorList>
            <person name="Levesque C.A."/>
            <person name="Brouwer H."/>
            <person name="Cano L."/>
            <person name="Hamilton J.P."/>
            <person name="Holt C."/>
            <person name="Huitema E."/>
            <person name="Raffaele S."/>
            <person name="Robideau G.P."/>
            <person name="Thines M."/>
            <person name="Win J."/>
            <person name="Zerillo M.M."/>
            <person name="Beakes G.W."/>
            <person name="Boore J.L."/>
            <person name="Busam D."/>
            <person name="Dumas B."/>
            <person name="Ferriera S."/>
            <person name="Fuerstenberg S.I."/>
            <person name="Gachon C.M."/>
            <person name="Gaulin E."/>
            <person name="Govers F."/>
            <person name="Grenville-Briggs L."/>
            <person name="Horner N."/>
            <person name="Hostetler J."/>
            <person name="Jiang R.H."/>
            <person name="Johnson J."/>
            <person name="Krajaejun T."/>
            <person name="Lin H."/>
            <person name="Meijer H.J."/>
            <person name="Moore B."/>
            <person name="Morris P."/>
            <person name="Phuntmart V."/>
            <person name="Puiu D."/>
            <person name="Shetty J."/>
            <person name="Stajich J.E."/>
            <person name="Tripathy S."/>
            <person name="Wawra S."/>
            <person name="van West P."/>
            <person name="Whitty B.R."/>
            <person name="Coutinho P.M."/>
            <person name="Henrissat B."/>
            <person name="Martin F."/>
            <person name="Thomas P.D."/>
            <person name="Tyler B.M."/>
            <person name="De Vries R.P."/>
            <person name="Kamoun S."/>
            <person name="Yandell M."/>
            <person name="Tisserat N."/>
            <person name="Buell C.R."/>
        </authorList>
    </citation>
    <scope>NUCLEOTIDE SEQUENCE</scope>
    <source>
        <strain evidence="8">DAOM:BR144</strain>
    </source>
</reference>
<keyword evidence="3 5" id="KW-1133">Transmembrane helix</keyword>
<reference evidence="8" key="2">
    <citation type="submission" date="2010-04" db="EMBL/GenBank/DDBJ databases">
        <authorList>
            <person name="Buell R."/>
            <person name="Hamilton J."/>
            <person name="Hostetler J."/>
        </authorList>
    </citation>
    <scope>NUCLEOTIDE SEQUENCE [LARGE SCALE GENOMIC DNA]</scope>
    <source>
        <strain evidence="8">DAOM:BR144</strain>
    </source>
</reference>
<feature type="domain" description="EamA" evidence="6">
    <location>
        <begin position="52"/>
        <end position="184"/>
    </location>
</feature>
<name>K3X107_GLOUD</name>
<feature type="transmembrane region" description="Helical" evidence="5">
    <location>
        <begin position="202"/>
        <end position="221"/>
    </location>
</feature>
<dbReference type="Pfam" id="PF00892">
    <property type="entry name" value="EamA"/>
    <property type="match status" value="2"/>
</dbReference>
<reference evidence="7" key="3">
    <citation type="submission" date="2015-02" db="UniProtKB">
        <authorList>
            <consortium name="EnsemblProtists"/>
        </authorList>
    </citation>
    <scope>IDENTIFICATION</scope>
    <source>
        <strain evidence="7">DAOM BR144</strain>
    </source>
</reference>
<dbReference type="PANTHER" id="PTHR22911">
    <property type="entry name" value="ACYL-MALONYL CONDENSING ENZYME-RELATED"/>
    <property type="match status" value="1"/>
</dbReference>